<keyword evidence="11" id="KW-0496">Mitochondrion</keyword>
<keyword evidence="10" id="KW-0007">Acetylation</keyword>
<dbReference type="PANTHER" id="PTHR12485:SF1">
    <property type="entry name" value="NADH DEHYDROGENASE [UBIQUINONE] 1 ALPHA SUBCOMPLEX SUBUNIT 7"/>
    <property type="match status" value="1"/>
</dbReference>
<name>A0A0M9ADL9_9HYME</name>
<keyword evidence="12" id="KW-0472">Membrane</keyword>
<evidence type="ECO:0000313" key="16">
    <source>
        <dbReference type="Proteomes" id="UP000053105"/>
    </source>
</evidence>
<dbReference type="GO" id="GO:0005743">
    <property type="term" value="C:mitochondrial inner membrane"/>
    <property type="evidence" value="ECO:0007669"/>
    <property type="project" value="UniProtKB-SubCell"/>
</dbReference>
<evidence type="ECO:0000256" key="14">
    <source>
        <dbReference type="ARBA" id="ARBA00033401"/>
    </source>
</evidence>
<comment type="similarity">
    <text evidence="3">Belongs to the complex I NDUFA7 subunit family.</text>
</comment>
<keyword evidence="16" id="KW-1185">Reference proteome</keyword>
<evidence type="ECO:0000256" key="1">
    <source>
        <dbReference type="ARBA" id="ARBA00003195"/>
    </source>
</evidence>
<comment type="function">
    <text evidence="1">Accessory subunit of the mitochondrial membrane respiratory chain NADH dehydrogenase (Complex I), that is believed not to be involved in catalysis. Complex I functions in the transfer of electrons from NADH to the respiratory chain. The immediate electron acceptor for the enzyme is believed to be ubiquinone.</text>
</comment>
<keyword evidence="6" id="KW-0813">Transport</keyword>
<dbReference type="GO" id="GO:0006120">
    <property type="term" value="P:mitochondrial electron transport, NADH to ubiquinone"/>
    <property type="evidence" value="ECO:0007669"/>
    <property type="project" value="TreeGrafter"/>
</dbReference>
<organism evidence="15 16">
    <name type="scientific">Melipona quadrifasciata</name>
    <dbReference type="NCBI Taxonomy" id="166423"/>
    <lineage>
        <taxon>Eukaryota</taxon>
        <taxon>Metazoa</taxon>
        <taxon>Ecdysozoa</taxon>
        <taxon>Arthropoda</taxon>
        <taxon>Hexapoda</taxon>
        <taxon>Insecta</taxon>
        <taxon>Pterygota</taxon>
        <taxon>Neoptera</taxon>
        <taxon>Endopterygota</taxon>
        <taxon>Hymenoptera</taxon>
        <taxon>Apocrita</taxon>
        <taxon>Aculeata</taxon>
        <taxon>Apoidea</taxon>
        <taxon>Anthophila</taxon>
        <taxon>Apidae</taxon>
        <taxon>Melipona</taxon>
    </lineage>
</organism>
<evidence type="ECO:0000256" key="4">
    <source>
        <dbReference type="ARBA" id="ARBA00011533"/>
    </source>
</evidence>
<evidence type="ECO:0000256" key="7">
    <source>
        <dbReference type="ARBA" id="ARBA00022660"/>
    </source>
</evidence>
<comment type="subcellular location">
    <subcellularLocation>
        <location evidence="2">Mitochondrion inner membrane</location>
        <topology evidence="2">Peripheral membrane protein</topology>
        <orientation evidence="2">Matrix side</orientation>
    </subcellularLocation>
</comment>
<dbReference type="Proteomes" id="UP000053105">
    <property type="component" value="Unassembled WGS sequence"/>
</dbReference>
<keyword evidence="15" id="KW-0830">Ubiquinone</keyword>
<dbReference type="PANTHER" id="PTHR12485">
    <property type="entry name" value="NADH-UBIQUINONE OXIDOREDUCTASE SUBUNIT B"/>
    <property type="match status" value="1"/>
</dbReference>
<proteinExistence type="inferred from homology"/>
<keyword evidence="8" id="KW-0999">Mitochondrion inner membrane</keyword>
<reference evidence="15 16" key="1">
    <citation type="submission" date="2015-07" db="EMBL/GenBank/DDBJ databases">
        <title>The genome of Melipona quadrifasciata.</title>
        <authorList>
            <person name="Pan H."/>
            <person name="Kapheim K."/>
        </authorList>
    </citation>
    <scope>NUCLEOTIDE SEQUENCE [LARGE SCALE GENOMIC DNA]</scope>
    <source>
        <strain evidence="15">0111107301</strain>
        <tissue evidence="15">Whole body</tissue>
    </source>
</reference>
<dbReference type="Pfam" id="PF07347">
    <property type="entry name" value="CI-B14_5a"/>
    <property type="match status" value="1"/>
</dbReference>
<evidence type="ECO:0000256" key="12">
    <source>
        <dbReference type="ARBA" id="ARBA00023136"/>
    </source>
</evidence>
<evidence type="ECO:0000256" key="5">
    <source>
        <dbReference type="ARBA" id="ARBA00016383"/>
    </source>
</evidence>
<comment type="subunit">
    <text evidence="4">Complex I is composed of 45 different subunits.</text>
</comment>
<evidence type="ECO:0000256" key="10">
    <source>
        <dbReference type="ARBA" id="ARBA00022990"/>
    </source>
</evidence>
<gene>
    <name evidence="15" type="ORF">WN51_05676</name>
</gene>
<protein>
    <recommendedName>
        <fullName evidence="5">NADH dehydrogenase [ubiquinone] 1 alpha subcomplex subunit 7</fullName>
    </recommendedName>
    <alternativeName>
        <fullName evidence="14">Complex I-B14.5a</fullName>
    </alternativeName>
    <alternativeName>
        <fullName evidence="13">NADH-ubiquinone oxidoreductase subunit B14.5a</fullName>
    </alternativeName>
</protein>
<evidence type="ECO:0000313" key="15">
    <source>
        <dbReference type="EMBL" id="KOX80989.1"/>
    </source>
</evidence>
<keyword evidence="9" id="KW-0249">Electron transport</keyword>
<evidence type="ECO:0000256" key="9">
    <source>
        <dbReference type="ARBA" id="ARBA00022982"/>
    </source>
</evidence>
<dbReference type="EMBL" id="KQ435693">
    <property type="protein sequence ID" value="KOX80989.1"/>
    <property type="molecule type" value="Genomic_DNA"/>
</dbReference>
<accession>A0A0M9ADL9</accession>
<keyword evidence="7" id="KW-0679">Respiratory chain</keyword>
<dbReference type="OrthoDB" id="10063829at2759"/>
<evidence type="ECO:0000256" key="6">
    <source>
        <dbReference type="ARBA" id="ARBA00022448"/>
    </source>
</evidence>
<evidence type="ECO:0000256" key="13">
    <source>
        <dbReference type="ARBA" id="ARBA00030360"/>
    </source>
</evidence>
<evidence type="ECO:0000256" key="3">
    <source>
        <dbReference type="ARBA" id="ARBA00005482"/>
    </source>
</evidence>
<dbReference type="InterPro" id="IPR009947">
    <property type="entry name" value="NDUA7"/>
</dbReference>
<evidence type="ECO:0000256" key="11">
    <source>
        <dbReference type="ARBA" id="ARBA00023128"/>
    </source>
</evidence>
<dbReference type="AlphaFoldDB" id="A0A0M9ADL9"/>
<dbReference type="STRING" id="166423.A0A0M9ADL9"/>
<evidence type="ECO:0000256" key="8">
    <source>
        <dbReference type="ARBA" id="ARBA00022792"/>
    </source>
</evidence>
<sequence length="98" mass="11231">MKAFRTTTLLEAIRNILRGKPHIDGLRYADKISARTQPQPNVPFGPYHKTSKVYYYTRDARRSVEPPSVIYAANQLKAGKVDLSRINLNPFKKQLSDK</sequence>
<evidence type="ECO:0000256" key="2">
    <source>
        <dbReference type="ARBA" id="ARBA00004443"/>
    </source>
</evidence>